<dbReference type="Pfam" id="PF01486">
    <property type="entry name" value="K-box"/>
    <property type="match status" value="1"/>
</dbReference>
<keyword evidence="3" id="KW-1185">Reference proteome</keyword>
<dbReference type="AlphaFoldDB" id="A0A314YSX3"/>
<dbReference type="GO" id="GO:0005634">
    <property type="term" value="C:nucleus"/>
    <property type="evidence" value="ECO:0007669"/>
    <property type="project" value="InterPro"/>
</dbReference>
<sequence>MEELIQRYQVARGTRVFQQNDTEYMNAELRKMRRETQSLELSLQRYTGEDLSCVRFEDLVELEHLLEEFVNRFELARHINFNLSPFDGEEQPSSVLNLATLPHPLGSTPTISIPTLSSFLINPAFRFQSQWLLYMVHTPI</sequence>
<organism evidence="2 3">
    <name type="scientific">Prunus yedoensis var. nudiflora</name>
    <dbReference type="NCBI Taxonomy" id="2094558"/>
    <lineage>
        <taxon>Eukaryota</taxon>
        <taxon>Viridiplantae</taxon>
        <taxon>Streptophyta</taxon>
        <taxon>Embryophyta</taxon>
        <taxon>Tracheophyta</taxon>
        <taxon>Spermatophyta</taxon>
        <taxon>Magnoliopsida</taxon>
        <taxon>eudicotyledons</taxon>
        <taxon>Gunneridae</taxon>
        <taxon>Pentapetalae</taxon>
        <taxon>rosids</taxon>
        <taxon>fabids</taxon>
        <taxon>Rosales</taxon>
        <taxon>Rosaceae</taxon>
        <taxon>Amygdaloideae</taxon>
        <taxon>Amygdaleae</taxon>
        <taxon>Prunus</taxon>
    </lineage>
</organism>
<name>A0A314YSX3_PRUYE</name>
<evidence type="ECO:0000313" key="2">
    <source>
        <dbReference type="EMBL" id="PQQ07858.1"/>
    </source>
</evidence>
<reference evidence="2 3" key="1">
    <citation type="submission" date="2018-02" db="EMBL/GenBank/DDBJ databases">
        <title>Draft genome of wild Prunus yedoensis var. nudiflora.</title>
        <authorList>
            <person name="Baek S."/>
            <person name="Kim J.-H."/>
            <person name="Choi K."/>
            <person name="Kim G.-B."/>
            <person name="Cho A."/>
            <person name="Jang H."/>
            <person name="Shin C.-H."/>
            <person name="Yu H.-J."/>
            <person name="Mun J.-H."/>
        </authorList>
    </citation>
    <scope>NUCLEOTIDE SEQUENCE [LARGE SCALE GENOMIC DNA]</scope>
    <source>
        <strain evidence="3">cv. Jeju island</strain>
        <tissue evidence="2">Leaf</tissue>
    </source>
</reference>
<protein>
    <submittedName>
        <fullName evidence="2">MADS-box protein FBP24</fullName>
    </submittedName>
</protein>
<evidence type="ECO:0000259" key="1">
    <source>
        <dbReference type="Pfam" id="PF01486"/>
    </source>
</evidence>
<proteinExistence type="predicted"/>
<comment type="caution">
    <text evidence="2">The sequence shown here is derived from an EMBL/GenBank/DDBJ whole genome shotgun (WGS) entry which is preliminary data.</text>
</comment>
<dbReference type="Proteomes" id="UP000250321">
    <property type="component" value="Unassembled WGS sequence"/>
</dbReference>
<feature type="domain" description="K-box" evidence="1">
    <location>
        <begin position="18"/>
        <end position="71"/>
    </location>
</feature>
<dbReference type="EMBL" id="PJQY01000803">
    <property type="protein sequence ID" value="PQQ07858.1"/>
    <property type="molecule type" value="Genomic_DNA"/>
</dbReference>
<dbReference type="GO" id="GO:0003700">
    <property type="term" value="F:DNA-binding transcription factor activity"/>
    <property type="evidence" value="ECO:0007669"/>
    <property type="project" value="InterPro"/>
</dbReference>
<accession>A0A314YSX3</accession>
<evidence type="ECO:0000313" key="3">
    <source>
        <dbReference type="Proteomes" id="UP000250321"/>
    </source>
</evidence>
<dbReference type="InterPro" id="IPR002487">
    <property type="entry name" value="TF_Kbox"/>
</dbReference>
<gene>
    <name evidence="2" type="ORF">Pyn_38940</name>
</gene>